<dbReference type="Proteomes" id="UP000095751">
    <property type="component" value="Unassembled WGS sequence"/>
</dbReference>
<sequence>MIQVVLLPSCMWVLVHNLFLVNTNAITARLGLIPFLPIDAATKITTIVFTIDVTADASFSITTTIDDTLMWDAANNNSMNITLCDGTFFNKSVICIKCNALSAFDAFFGDGGDDCILEDNDSSNSGNDCRLSGHTSGDSDQMLELDLIAALFFVTVVSISSFMLSFQSLLCLSFLLGFGPTDI</sequence>
<dbReference type="KEGG" id="fcy:FRACYDRAFT_241950"/>
<keyword evidence="2" id="KW-0732">Signal</keyword>
<gene>
    <name evidence="3" type="ORF">FRACYDRAFT_241950</name>
</gene>
<name>A0A1E7F656_9STRA</name>
<keyword evidence="1" id="KW-0472">Membrane</keyword>
<keyword evidence="4" id="KW-1185">Reference proteome</keyword>
<keyword evidence="1" id="KW-0812">Transmembrane</keyword>
<organism evidence="3 4">
    <name type="scientific">Fragilariopsis cylindrus CCMP1102</name>
    <dbReference type="NCBI Taxonomy" id="635003"/>
    <lineage>
        <taxon>Eukaryota</taxon>
        <taxon>Sar</taxon>
        <taxon>Stramenopiles</taxon>
        <taxon>Ochrophyta</taxon>
        <taxon>Bacillariophyta</taxon>
        <taxon>Bacillariophyceae</taxon>
        <taxon>Bacillariophycidae</taxon>
        <taxon>Bacillariales</taxon>
        <taxon>Bacillariaceae</taxon>
        <taxon>Fragilariopsis</taxon>
    </lineage>
</organism>
<feature type="transmembrane region" description="Helical" evidence="1">
    <location>
        <begin position="147"/>
        <end position="178"/>
    </location>
</feature>
<reference evidence="3 4" key="1">
    <citation type="submission" date="2016-09" db="EMBL/GenBank/DDBJ databases">
        <title>Extensive genetic diversity and differential bi-allelic expression allows diatom success in the polar Southern Ocean.</title>
        <authorList>
            <consortium name="DOE Joint Genome Institute"/>
            <person name="Mock T."/>
            <person name="Otillar R.P."/>
            <person name="Strauss J."/>
            <person name="Dupont C."/>
            <person name="Frickenhaus S."/>
            <person name="Maumus F."/>
            <person name="Mcmullan M."/>
            <person name="Sanges R."/>
            <person name="Schmutz J."/>
            <person name="Toseland A."/>
            <person name="Valas R."/>
            <person name="Veluchamy A."/>
            <person name="Ward B.J."/>
            <person name="Allen A."/>
            <person name="Barry K."/>
            <person name="Falciatore A."/>
            <person name="Ferrante M."/>
            <person name="Fortunato A.E."/>
            <person name="Gloeckner G."/>
            <person name="Gruber A."/>
            <person name="Hipkin R."/>
            <person name="Janech M."/>
            <person name="Kroth P."/>
            <person name="Leese F."/>
            <person name="Lindquist E."/>
            <person name="Lyon B.R."/>
            <person name="Martin J."/>
            <person name="Mayer C."/>
            <person name="Parker M."/>
            <person name="Quesneville H."/>
            <person name="Raymond J."/>
            <person name="Uhlig C."/>
            <person name="Valentin K.U."/>
            <person name="Worden A.Z."/>
            <person name="Armbrust E.V."/>
            <person name="Bowler C."/>
            <person name="Green B."/>
            <person name="Moulton V."/>
            <person name="Van Oosterhout C."/>
            <person name="Grigoriev I."/>
        </authorList>
    </citation>
    <scope>NUCLEOTIDE SEQUENCE [LARGE SCALE GENOMIC DNA]</scope>
    <source>
        <strain evidence="3 4">CCMP1102</strain>
    </source>
</reference>
<evidence type="ECO:0000313" key="3">
    <source>
        <dbReference type="EMBL" id="OEU13609.1"/>
    </source>
</evidence>
<dbReference type="AlphaFoldDB" id="A0A1E7F656"/>
<feature type="chain" id="PRO_5009192728" evidence="2">
    <location>
        <begin position="26"/>
        <end position="183"/>
    </location>
</feature>
<evidence type="ECO:0000256" key="2">
    <source>
        <dbReference type="SAM" id="SignalP"/>
    </source>
</evidence>
<dbReference type="EMBL" id="KV784361">
    <property type="protein sequence ID" value="OEU13609.1"/>
    <property type="molecule type" value="Genomic_DNA"/>
</dbReference>
<feature type="signal peptide" evidence="2">
    <location>
        <begin position="1"/>
        <end position="25"/>
    </location>
</feature>
<accession>A0A1E7F656</accession>
<protein>
    <submittedName>
        <fullName evidence="3">Uncharacterized protein</fullName>
    </submittedName>
</protein>
<evidence type="ECO:0000256" key="1">
    <source>
        <dbReference type="SAM" id="Phobius"/>
    </source>
</evidence>
<evidence type="ECO:0000313" key="4">
    <source>
        <dbReference type="Proteomes" id="UP000095751"/>
    </source>
</evidence>
<dbReference type="InParanoid" id="A0A1E7F656"/>
<proteinExistence type="predicted"/>
<keyword evidence="1" id="KW-1133">Transmembrane helix</keyword>